<protein>
    <submittedName>
        <fullName evidence="6">Sigma-70 family RNA polymerase sigma factor</fullName>
    </submittedName>
</protein>
<keyword evidence="2" id="KW-0731">Sigma factor</keyword>
<organism evidence="6 7">
    <name type="scientific">Hymenobacter volaticus</name>
    <dbReference type="NCBI Taxonomy" id="2932254"/>
    <lineage>
        <taxon>Bacteria</taxon>
        <taxon>Pseudomonadati</taxon>
        <taxon>Bacteroidota</taxon>
        <taxon>Cytophagia</taxon>
        <taxon>Cytophagales</taxon>
        <taxon>Hymenobacteraceae</taxon>
        <taxon>Hymenobacter</taxon>
    </lineage>
</organism>
<dbReference type="InterPro" id="IPR007627">
    <property type="entry name" value="RNA_pol_sigma70_r2"/>
</dbReference>
<evidence type="ECO:0000313" key="7">
    <source>
        <dbReference type="Proteomes" id="UP000830401"/>
    </source>
</evidence>
<sequence>MKTLNLPPLSPTQSAAQLRHALQTNREQTLTQLYQHTFPMVRHYVLQHGGTAQDAKDVFHDALIVFYEKAVAGTLELTASASTYLVAVARNIWRREVDRRQRCNLADLNEEHLQVPDQREPAEAGATAEEVSVLEYVERLGEKCKSILLSFYYFQQPLEQIASTHQYRNVRSATVQKFKCLERLRNSVRNVLVETFSH</sequence>
<evidence type="ECO:0000256" key="3">
    <source>
        <dbReference type="ARBA" id="ARBA00023125"/>
    </source>
</evidence>
<name>A0ABY4G1I1_9BACT</name>
<gene>
    <name evidence="6" type="ORF">MUN86_13910</name>
</gene>
<evidence type="ECO:0000256" key="1">
    <source>
        <dbReference type="ARBA" id="ARBA00023015"/>
    </source>
</evidence>
<evidence type="ECO:0000256" key="4">
    <source>
        <dbReference type="ARBA" id="ARBA00023163"/>
    </source>
</evidence>
<dbReference type="EMBL" id="CP095061">
    <property type="protein sequence ID" value="UOQ64666.1"/>
    <property type="molecule type" value="Genomic_DNA"/>
</dbReference>
<dbReference type="Gene3D" id="1.10.1740.10">
    <property type="match status" value="1"/>
</dbReference>
<dbReference type="PANTHER" id="PTHR43133">
    <property type="entry name" value="RNA POLYMERASE ECF-TYPE SIGMA FACTO"/>
    <property type="match status" value="1"/>
</dbReference>
<dbReference type="PANTHER" id="PTHR43133:SF8">
    <property type="entry name" value="RNA POLYMERASE SIGMA FACTOR HI_1459-RELATED"/>
    <property type="match status" value="1"/>
</dbReference>
<evidence type="ECO:0000313" key="6">
    <source>
        <dbReference type="EMBL" id="UOQ64666.1"/>
    </source>
</evidence>
<keyword evidence="1" id="KW-0805">Transcription regulation</keyword>
<dbReference type="Proteomes" id="UP000830401">
    <property type="component" value="Chromosome"/>
</dbReference>
<evidence type="ECO:0000259" key="5">
    <source>
        <dbReference type="Pfam" id="PF04542"/>
    </source>
</evidence>
<dbReference type="RefSeq" id="WP_245118594.1">
    <property type="nucleotide sequence ID" value="NZ_CP095061.1"/>
</dbReference>
<dbReference type="InterPro" id="IPR039425">
    <property type="entry name" value="RNA_pol_sigma-70-like"/>
</dbReference>
<proteinExistence type="predicted"/>
<dbReference type="SUPFAM" id="SSF88946">
    <property type="entry name" value="Sigma2 domain of RNA polymerase sigma factors"/>
    <property type="match status" value="1"/>
</dbReference>
<dbReference type="InterPro" id="IPR013325">
    <property type="entry name" value="RNA_pol_sigma_r2"/>
</dbReference>
<evidence type="ECO:0000256" key="2">
    <source>
        <dbReference type="ARBA" id="ARBA00023082"/>
    </source>
</evidence>
<feature type="domain" description="RNA polymerase sigma-70 region 2" evidence="5">
    <location>
        <begin position="33"/>
        <end position="102"/>
    </location>
</feature>
<reference evidence="6" key="1">
    <citation type="submission" date="2022-04" db="EMBL/GenBank/DDBJ databases">
        <title>Hymenobacter sp. isolated from the air.</title>
        <authorList>
            <person name="Won M."/>
            <person name="Lee C.-M."/>
            <person name="Woen H.-Y."/>
            <person name="Kwon S.-W."/>
        </authorList>
    </citation>
    <scope>NUCLEOTIDE SEQUENCE</scope>
    <source>
        <strain evidence="6">5420S-77</strain>
    </source>
</reference>
<dbReference type="NCBIfam" id="TIGR02937">
    <property type="entry name" value="sigma70-ECF"/>
    <property type="match status" value="1"/>
</dbReference>
<keyword evidence="7" id="KW-1185">Reference proteome</keyword>
<dbReference type="InterPro" id="IPR014284">
    <property type="entry name" value="RNA_pol_sigma-70_dom"/>
</dbReference>
<keyword evidence="3" id="KW-0238">DNA-binding</keyword>
<dbReference type="Pfam" id="PF04542">
    <property type="entry name" value="Sigma70_r2"/>
    <property type="match status" value="1"/>
</dbReference>
<accession>A0ABY4G1I1</accession>
<keyword evidence="4" id="KW-0804">Transcription</keyword>